<accession>A0ACC3BBW9</accession>
<keyword evidence="2" id="KW-1185">Reference proteome</keyword>
<name>A0ACC3BBW9_9EURO</name>
<dbReference type="EMBL" id="JAOPJF010000009">
    <property type="protein sequence ID" value="KAK1148068.1"/>
    <property type="molecule type" value="Genomic_DNA"/>
</dbReference>
<evidence type="ECO:0000313" key="2">
    <source>
        <dbReference type="Proteomes" id="UP001177260"/>
    </source>
</evidence>
<reference evidence="1 2" key="1">
    <citation type="journal article" date="2023" name="ACS Omega">
        <title>Identification of the Neoaspergillic Acid Biosynthesis Gene Cluster by Establishing an In Vitro CRISPR-Ribonucleoprotein Genetic System in Aspergillus melleus.</title>
        <authorList>
            <person name="Yuan B."/>
            <person name="Grau M.F."/>
            <person name="Murata R.M."/>
            <person name="Torok T."/>
            <person name="Venkateswaran K."/>
            <person name="Stajich J.E."/>
            <person name="Wang C.C.C."/>
        </authorList>
    </citation>
    <scope>NUCLEOTIDE SEQUENCE [LARGE SCALE GENOMIC DNA]</scope>
    <source>
        <strain evidence="1 2">IMV 1140</strain>
    </source>
</reference>
<protein>
    <submittedName>
        <fullName evidence="1">Uncharacterized protein</fullName>
    </submittedName>
</protein>
<comment type="caution">
    <text evidence="1">The sequence shown here is derived from an EMBL/GenBank/DDBJ whole genome shotgun (WGS) entry which is preliminary data.</text>
</comment>
<gene>
    <name evidence="1" type="ORF">N8T08_010703</name>
</gene>
<dbReference type="Proteomes" id="UP001177260">
    <property type="component" value="Unassembled WGS sequence"/>
</dbReference>
<proteinExistence type="predicted"/>
<organism evidence="1 2">
    <name type="scientific">Aspergillus melleus</name>
    <dbReference type="NCBI Taxonomy" id="138277"/>
    <lineage>
        <taxon>Eukaryota</taxon>
        <taxon>Fungi</taxon>
        <taxon>Dikarya</taxon>
        <taxon>Ascomycota</taxon>
        <taxon>Pezizomycotina</taxon>
        <taxon>Eurotiomycetes</taxon>
        <taxon>Eurotiomycetidae</taxon>
        <taxon>Eurotiales</taxon>
        <taxon>Aspergillaceae</taxon>
        <taxon>Aspergillus</taxon>
        <taxon>Aspergillus subgen. Circumdati</taxon>
    </lineage>
</organism>
<sequence length="340" mass="37464">MADVQYPSISISSLLNRVHLIFTGQKNSVREILHGTRNSPNKVSGVYDATTPRVLQHTPGPGIFSSCWINDRQQMFLFGLVPLEPVRLPNLFCQNHTTSLDKITAVQLVPIAATIVAAGVGAEVSAVLPNTTHMRGTIITSYLLWSLSMSMAMMILVIYYQRLILHKLPPKQLAMSSFLTLGPVGFGGFGIMYLGKVSTTAFNRSNPIHPMVGDVAYVLGIMVALALWGFSLLWLVVAFATVIRSWPIPFNMGWWATTFPFGVFCVNTIQLGVEMSSMFFKVTGTIFSTMVILLWVVVSAGTIREVYRGHVFNVPYLEDIFSEEDQNGSIDLETVSASTC</sequence>
<evidence type="ECO:0000313" key="1">
    <source>
        <dbReference type="EMBL" id="KAK1148068.1"/>
    </source>
</evidence>